<evidence type="ECO:0000259" key="4">
    <source>
        <dbReference type="Pfam" id="PF01055"/>
    </source>
</evidence>
<protein>
    <submittedName>
        <fullName evidence="7">Glycoside hydrolase family 31</fullName>
    </submittedName>
</protein>
<dbReference type="Pfam" id="PF21365">
    <property type="entry name" value="Glyco_hydro_31_3rd"/>
    <property type="match status" value="1"/>
</dbReference>
<evidence type="ECO:0000313" key="7">
    <source>
        <dbReference type="EMBL" id="AHG92392.1"/>
    </source>
</evidence>
<proteinExistence type="inferred from homology"/>
<accession>W0RPH5</accession>
<feature type="domain" description="DUF5110" evidence="5">
    <location>
        <begin position="678"/>
        <end position="743"/>
    </location>
</feature>
<dbReference type="InterPro" id="IPR017853">
    <property type="entry name" value="GH"/>
</dbReference>
<dbReference type="GO" id="GO:0005975">
    <property type="term" value="P:carbohydrate metabolic process"/>
    <property type="evidence" value="ECO:0007669"/>
    <property type="project" value="InterPro"/>
</dbReference>
<dbReference type="HOGENOM" id="CLU_000631_7_2_0"/>
<evidence type="ECO:0000259" key="5">
    <source>
        <dbReference type="Pfam" id="PF17137"/>
    </source>
</evidence>
<sequence>MRLLRAGAAISLAARAHAQPIAAAGQPAQLDVRAAGAASVRVTLKPAAMAAAFPYTPALVERTYAAPAISVRELRAPVRRTVGALTVEVRPDPLTVVVLRAAGDTVQRLTFQPDGSLAFRVDDAPVLGMGEGGPRPQQGTPWRTAPIQFDRRGRLDEMEPRWQSDAYGSRNPAAVLVGTGGWGLFVPTPWGQVDLRDARRGVLVPWVPNARDSIVQTERNQQQALAKGKPPANAVVAGAYDVFVFDARDPAALMRDLAAVTGPAALPPRWALGYMQSHRTLEDERQLLGIVDTFREKRIPVDAVIYLGTGFTPKGWNTRQPSFAFNPEVFPRGGAAFVRDMHARHVKVVLHMVPWDRDRLPRLDSTTARSYWQEHVGLFDAGVDAFWPDEGDWFDLFERLQRHRLYYEGPLSTRPDVRPWSLHRNGFPGIARWGGWVWSGDTESSWKTLEGQIAVGLNYSLSIGPFWGSDIGGFYATNELTGELYARWFQFAAFTPSFRGHGRTWQLRLPWGWGLSDMGPREGNNSNTGDSTRGVLRAELNNPAIEPIAKRYDELRYQLLPYTYTLAWEARTTGMPLMRALWLHYPTDSIARGLGSEYLWGRDLLVAPVFEKGAASRAVYLPAGDWYDWWTGARAAGGRTVTRPVDLATMPIYARAGAIVPVDPVRQWADEPVSAPTVLRVYRGADGAFTLYDDDGRSQDYLRGIGSWIRLSWNDARRRLTLAPGAPRGATNVVRPRTFDVVLMPDGARKTVRYGGTAIDVRF</sequence>
<dbReference type="InterPro" id="IPR051816">
    <property type="entry name" value="Glycosyl_Hydrolase_31"/>
</dbReference>
<dbReference type="Pfam" id="PF01055">
    <property type="entry name" value="Glyco_hydro_31_2nd"/>
    <property type="match status" value="1"/>
</dbReference>
<keyword evidence="2 7" id="KW-0378">Hydrolase</keyword>
<dbReference type="InterPro" id="IPR000322">
    <property type="entry name" value="Glyco_hydro_31_TIM"/>
</dbReference>
<geneLocation type="plasmid" evidence="7 8">
    <name>1</name>
</geneLocation>
<dbReference type="OrthoDB" id="176168at2"/>
<dbReference type="InterPro" id="IPR033403">
    <property type="entry name" value="DUF5110"/>
</dbReference>
<dbReference type="PANTHER" id="PTHR43863">
    <property type="entry name" value="HYDROLASE, PUTATIVE (AFU_ORTHOLOGUE AFUA_1G03140)-RELATED"/>
    <property type="match status" value="1"/>
</dbReference>
<dbReference type="Gene3D" id="2.60.40.1760">
    <property type="entry name" value="glycosyl hydrolase (family 31)"/>
    <property type="match status" value="1"/>
</dbReference>
<dbReference type="AlphaFoldDB" id="W0RPH5"/>
<keyword evidence="7" id="KW-0614">Plasmid</keyword>
<feature type="domain" description="Glycoside hydrolase family 31 TIM barrel" evidence="4">
    <location>
        <begin position="365"/>
        <end position="566"/>
    </location>
</feature>
<organism evidence="7 8">
    <name type="scientific">Gemmatirosa kalamazoonensis</name>
    <dbReference type="NCBI Taxonomy" id="861299"/>
    <lineage>
        <taxon>Bacteria</taxon>
        <taxon>Pseudomonadati</taxon>
        <taxon>Gemmatimonadota</taxon>
        <taxon>Gemmatimonadia</taxon>
        <taxon>Gemmatimonadales</taxon>
        <taxon>Gemmatimonadaceae</taxon>
        <taxon>Gemmatirosa</taxon>
    </lineage>
</organism>
<keyword evidence="2" id="KW-0326">Glycosidase</keyword>
<feature type="chain" id="PRO_5004794389" evidence="3">
    <location>
        <begin position="19"/>
        <end position="763"/>
    </location>
</feature>
<dbReference type="GO" id="GO:0004553">
    <property type="term" value="F:hydrolase activity, hydrolyzing O-glycosyl compounds"/>
    <property type="evidence" value="ECO:0007669"/>
    <property type="project" value="InterPro"/>
</dbReference>
<dbReference type="Gene3D" id="2.60.40.1180">
    <property type="entry name" value="Golgi alpha-mannosidase II"/>
    <property type="match status" value="2"/>
</dbReference>
<keyword evidence="3" id="KW-0732">Signal</keyword>
<dbReference type="Gene3D" id="3.20.20.80">
    <property type="entry name" value="Glycosidases"/>
    <property type="match status" value="2"/>
</dbReference>
<dbReference type="InterPro" id="IPR013780">
    <property type="entry name" value="Glyco_hydro_b"/>
</dbReference>
<dbReference type="RefSeq" id="WP_025413736.1">
    <property type="nucleotide sequence ID" value="NZ_CP007129.1"/>
</dbReference>
<evidence type="ECO:0000256" key="3">
    <source>
        <dbReference type="SAM" id="SignalP"/>
    </source>
</evidence>
<dbReference type="SUPFAM" id="SSF51011">
    <property type="entry name" value="Glycosyl hydrolase domain"/>
    <property type="match status" value="1"/>
</dbReference>
<evidence type="ECO:0000256" key="1">
    <source>
        <dbReference type="ARBA" id="ARBA00007806"/>
    </source>
</evidence>
<gene>
    <name evidence="7" type="ORF">J421_4857</name>
</gene>
<feature type="domain" description="Glycosyl hydrolase family 31 C-terminal" evidence="6">
    <location>
        <begin position="574"/>
        <end position="660"/>
    </location>
</feature>
<comment type="similarity">
    <text evidence="1 2">Belongs to the glycosyl hydrolase 31 family.</text>
</comment>
<dbReference type="PANTHER" id="PTHR43863:SF2">
    <property type="entry name" value="MALTASE-GLUCOAMYLASE"/>
    <property type="match status" value="1"/>
</dbReference>
<evidence type="ECO:0000256" key="2">
    <source>
        <dbReference type="RuleBase" id="RU361185"/>
    </source>
</evidence>
<dbReference type="InParanoid" id="W0RPH5"/>
<evidence type="ECO:0000313" key="8">
    <source>
        <dbReference type="Proteomes" id="UP000019151"/>
    </source>
</evidence>
<name>W0RPH5_9BACT</name>
<reference evidence="7 8" key="1">
    <citation type="journal article" date="2014" name="Genome Announc.">
        <title>Genome Sequence and Methylome of Soil Bacterium Gemmatirosa kalamazoonensis KBS708T, a Member of the Rarely Cultivated Gemmatimonadetes Phylum.</title>
        <authorList>
            <person name="Debruyn J.M."/>
            <person name="Radosevich M."/>
            <person name="Wommack K.E."/>
            <person name="Polson S.W."/>
            <person name="Hauser L.J."/>
            <person name="Fawaz M.N."/>
            <person name="Korlach J."/>
            <person name="Tsai Y.C."/>
        </authorList>
    </citation>
    <scope>NUCLEOTIDE SEQUENCE [LARGE SCALE GENOMIC DNA]</scope>
    <source>
        <strain evidence="7 8">KBS708</strain>
        <plasmid evidence="8">Plasmid 1</plasmid>
    </source>
</reference>
<feature type="signal peptide" evidence="3">
    <location>
        <begin position="1"/>
        <end position="18"/>
    </location>
</feature>
<dbReference type="InterPro" id="IPR048395">
    <property type="entry name" value="Glyco_hydro_31_C"/>
</dbReference>
<dbReference type="Pfam" id="PF17137">
    <property type="entry name" value="DUF5110"/>
    <property type="match status" value="1"/>
</dbReference>
<keyword evidence="8" id="KW-1185">Reference proteome</keyword>
<dbReference type="EMBL" id="CP007129">
    <property type="protein sequence ID" value="AHG92392.1"/>
    <property type="molecule type" value="Genomic_DNA"/>
</dbReference>
<dbReference type="Proteomes" id="UP000019151">
    <property type="component" value="Plasmid 1"/>
</dbReference>
<dbReference type="SUPFAM" id="SSF51445">
    <property type="entry name" value="(Trans)glycosidases"/>
    <property type="match status" value="1"/>
</dbReference>
<dbReference type="KEGG" id="gba:J421_4857"/>
<evidence type="ECO:0000259" key="6">
    <source>
        <dbReference type="Pfam" id="PF21365"/>
    </source>
</evidence>